<gene>
    <name evidence="1" type="ORF">L9F63_006123</name>
</gene>
<dbReference type="AlphaFoldDB" id="A0AAD7ZB57"/>
<dbReference type="EMBL" id="JASPKZ010009367">
    <property type="protein sequence ID" value="KAJ9577284.1"/>
    <property type="molecule type" value="Genomic_DNA"/>
</dbReference>
<proteinExistence type="predicted"/>
<dbReference type="Proteomes" id="UP001233999">
    <property type="component" value="Unassembled WGS sequence"/>
</dbReference>
<organism evidence="1 2">
    <name type="scientific">Diploptera punctata</name>
    <name type="common">Pacific beetle cockroach</name>
    <dbReference type="NCBI Taxonomy" id="6984"/>
    <lineage>
        <taxon>Eukaryota</taxon>
        <taxon>Metazoa</taxon>
        <taxon>Ecdysozoa</taxon>
        <taxon>Arthropoda</taxon>
        <taxon>Hexapoda</taxon>
        <taxon>Insecta</taxon>
        <taxon>Pterygota</taxon>
        <taxon>Neoptera</taxon>
        <taxon>Polyneoptera</taxon>
        <taxon>Dictyoptera</taxon>
        <taxon>Blattodea</taxon>
        <taxon>Blaberoidea</taxon>
        <taxon>Blaberidae</taxon>
        <taxon>Diplopterinae</taxon>
        <taxon>Diploptera</taxon>
    </lineage>
</organism>
<protein>
    <submittedName>
        <fullName evidence="1">Uncharacterized protein</fullName>
    </submittedName>
</protein>
<feature type="non-terminal residue" evidence="1">
    <location>
        <position position="111"/>
    </location>
</feature>
<name>A0AAD7ZB57_DIPPU</name>
<accession>A0AAD7ZB57</accession>
<keyword evidence="2" id="KW-1185">Reference proteome</keyword>
<evidence type="ECO:0000313" key="2">
    <source>
        <dbReference type="Proteomes" id="UP001233999"/>
    </source>
</evidence>
<sequence length="111" mass="13293">HFHAMLAALLGNCSYTSKEYGTLYSEAPVTVKYEFCMWRQYTIHPKSKRQSAVDHLERRPTHTCNVFILLFVYWRFSEFKEFVVQFTILFIDVRRTHLRLRPANKTVIMSK</sequence>
<evidence type="ECO:0000313" key="1">
    <source>
        <dbReference type="EMBL" id="KAJ9577284.1"/>
    </source>
</evidence>
<comment type="caution">
    <text evidence="1">The sequence shown here is derived from an EMBL/GenBank/DDBJ whole genome shotgun (WGS) entry which is preliminary data.</text>
</comment>
<feature type="non-terminal residue" evidence="1">
    <location>
        <position position="1"/>
    </location>
</feature>
<reference evidence="1" key="2">
    <citation type="submission" date="2023-05" db="EMBL/GenBank/DDBJ databases">
        <authorList>
            <person name="Fouks B."/>
        </authorList>
    </citation>
    <scope>NUCLEOTIDE SEQUENCE</scope>
    <source>
        <strain evidence="1">Stay&amp;Tobe</strain>
        <tissue evidence="1">Testes</tissue>
    </source>
</reference>
<reference evidence="1" key="1">
    <citation type="journal article" date="2023" name="IScience">
        <title>Live-bearing cockroach genome reveals convergent evolutionary mechanisms linked to viviparity in insects and beyond.</title>
        <authorList>
            <person name="Fouks B."/>
            <person name="Harrison M.C."/>
            <person name="Mikhailova A.A."/>
            <person name="Marchal E."/>
            <person name="English S."/>
            <person name="Carruthers M."/>
            <person name="Jennings E.C."/>
            <person name="Chiamaka E.L."/>
            <person name="Frigard R.A."/>
            <person name="Pippel M."/>
            <person name="Attardo G.M."/>
            <person name="Benoit J.B."/>
            <person name="Bornberg-Bauer E."/>
            <person name="Tobe S.S."/>
        </authorList>
    </citation>
    <scope>NUCLEOTIDE SEQUENCE</scope>
    <source>
        <strain evidence="1">Stay&amp;Tobe</strain>
    </source>
</reference>